<name>A0ABQ8SDE7_PERAM</name>
<gene>
    <name evidence="9" type="ORF">ANN_20731</name>
</gene>
<keyword evidence="10" id="KW-1185">Reference proteome</keyword>
<dbReference type="Proteomes" id="UP001148838">
    <property type="component" value="Unassembled WGS sequence"/>
</dbReference>
<dbReference type="SUPFAM" id="SSF53850">
    <property type="entry name" value="Periplasmic binding protein-like II"/>
    <property type="match status" value="2"/>
</dbReference>
<feature type="transmembrane region" description="Helical" evidence="8">
    <location>
        <begin position="572"/>
        <end position="595"/>
    </location>
</feature>
<proteinExistence type="predicted"/>
<protein>
    <submittedName>
        <fullName evidence="9">Uncharacterized protein</fullName>
    </submittedName>
</protein>
<dbReference type="InterPro" id="IPR052192">
    <property type="entry name" value="Insect_Ionotropic_Sensory_Rcpt"/>
</dbReference>
<dbReference type="EMBL" id="JAJSOF020000029">
    <property type="protein sequence ID" value="KAJ4432116.1"/>
    <property type="molecule type" value="Genomic_DNA"/>
</dbReference>
<evidence type="ECO:0000256" key="5">
    <source>
        <dbReference type="ARBA" id="ARBA00023136"/>
    </source>
</evidence>
<keyword evidence="2" id="KW-1003">Cell membrane</keyword>
<sequence length="1000" mass="115370">MVPEEVRPNNVIMMKDEDFFDFSAECDKFLNTTPIKISTLNWIRLSKADFPLIKTRQSFNDLEMWTEHRIFKKGQPLTSITNLQCLQRLERRPVVPDAKKRDLLSMLDFLDEKSERDLIKTFRNLRDAAGNMGLKINGNKTKYMVVNNKNNNKTSKYIEIDDAKFETVQSFVYLGSLVNSNNDISEEVVLTLLLQSSLTIYDTTIFASGSGTGAELALKCLLVIAENSFSYGKTVVFSPSVWTHDNNSVFIENINRTVAFYTYRYRDDEAVLKAFHLTGLWPTVVLPFAYHYYYKKLMMDTIDKSYGAYVLVTSCNGDKSSDLLDLYWQLDSLQRYHFLTRSAKFVVICSCRRDRNLGNFHVKSILQTFSVFKVFNVIALLPSEIDTVSGREFQYVDIYTWYPYERTSGHCEKFQDVVLVDICYLSSDNPTFVVNKDFFPNKIPKDIQQCTIRVSASIYPPYVISKNRSIDCNDLDCIDGLDPRVMRYIAERLNASVKVVQQPENVSIFDITDPLENDQTDILLGNILYITGFGFRFEYVFPHYIDKFTWFVPLAEPYPRWYSVFRVFSEQVWFLLATSIFVSAFTLRIVATIMPSSYFKEYGGYRNMTRCLSYTWSVLLGVVLPKLPSKTSLRLFLYLWIIFSLGVNTVFQTFVTTYFVNPGLKYQMDSVPEIINSALRVIVSDRFVLYLIYDGFDHLVSRIHYVNDVNALLEQMFKDTELAVLSSKSVMEYNRGLHVDPAPLYHPLSDFSIQVEAVMISQKDWHLLARVNDIVSRLVEGGIQQKVMRDLTYPKGDLYKKLQRNVLHEEYSPMSVFRLQAAFLLLFVGLGFSLAVFMFELVFCFLYRFKRRGVSLMLAGNEFQSLGRAIVKEDEYEEVRWDEKFPSDIDGCPLDVSVGVYPPYVYHCNNDPDMKICGLEAQLVKCIAESMNASLNFIEPPDDMSYIEFRYTLSSNKSDIVIGNVEYDSEYMSEGFEFTTLIILTSTLGTSHAPRSVQDG</sequence>
<organism evidence="9 10">
    <name type="scientific">Periplaneta americana</name>
    <name type="common">American cockroach</name>
    <name type="synonym">Blatta americana</name>
    <dbReference type="NCBI Taxonomy" id="6978"/>
    <lineage>
        <taxon>Eukaryota</taxon>
        <taxon>Metazoa</taxon>
        <taxon>Ecdysozoa</taxon>
        <taxon>Arthropoda</taxon>
        <taxon>Hexapoda</taxon>
        <taxon>Insecta</taxon>
        <taxon>Pterygota</taxon>
        <taxon>Neoptera</taxon>
        <taxon>Polyneoptera</taxon>
        <taxon>Dictyoptera</taxon>
        <taxon>Blattodea</taxon>
        <taxon>Blattoidea</taxon>
        <taxon>Blattidae</taxon>
        <taxon>Blattinae</taxon>
        <taxon>Periplaneta</taxon>
    </lineage>
</organism>
<keyword evidence="7" id="KW-0325">Glycoprotein</keyword>
<evidence type="ECO:0000256" key="4">
    <source>
        <dbReference type="ARBA" id="ARBA00022989"/>
    </source>
</evidence>
<evidence type="ECO:0000256" key="2">
    <source>
        <dbReference type="ARBA" id="ARBA00022475"/>
    </source>
</evidence>
<reference evidence="9 10" key="1">
    <citation type="journal article" date="2022" name="Allergy">
        <title>Genome assembly and annotation of Periplaneta americana reveal a comprehensive cockroach allergen profile.</title>
        <authorList>
            <person name="Wang L."/>
            <person name="Xiong Q."/>
            <person name="Saelim N."/>
            <person name="Wang L."/>
            <person name="Nong W."/>
            <person name="Wan A.T."/>
            <person name="Shi M."/>
            <person name="Liu X."/>
            <person name="Cao Q."/>
            <person name="Hui J.H.L."/>
            <person name="Sookrung N."/>
            <person name="Leung T.F."/>
            <person name="Tungtrongchitr A."/>
            <person name="Tsui S.K.W."/>
        </authorList>
    </citation>
    <scope>NUCLEOTIDE SEQUENCE [LARGE SCALE GENOMIC DNA]</scope>
    <source>
        <strain evidence="9">PWHHKU_190912</strain>
    </source>
</reference>
<keyword evidence="4 8" id="KW-1133">Transmembrane helix</keyword>
<evidence type="ECO:0000256" key="1">
    <source>
        <dbReference type="ARBA" id="ARBA00004651"/>
    </source>
</evidence>
<keyword evidence="5 8" id="KW-0472">Membrane</keyword>
<dbReference type="PANTHER" id="PTHR42643">
    <property type="entry name" value="IONOTROPIC RECEPTOR 20A-RELATED"/>
    <property type="match status" value="1"/>
</dbReference>
<keyword evidence="3 8" id="KW-0812">Transmembrane</keyword>
<evidence type="ECO:0000256" key="3">
    <source>
        <dbReference type="ARBA" id="ARBA00022692"/>
    </source>
</evidence>
<feature type="transmembrane region" description="Helical" evidence="8">
    <location>
        <begin position="636"/>
        <end position="660"/>
    </location>
</feature>
<evidence type="ECO:0000313" key="9">
    <source>
        <dbReference type="EMBL" id="KAJ4432116.1"/>
    </source>
</evidence>
<dbReference type="PANTHER" id="PTHR42643:SF30">
    <property type="entry name" value="IONOTROPIC RECEPTOR 40A-RELATED"/>
    <property type="match status" value="1"/>
</dbReference>
<accession>A0ABQ8SDE7</accession>
<comment type="caution">
    <text evidence="9">The sequence shown here is derived from an EMBL/GenBank/DDBJ whole genome shotgun (WGS) entry which is preliminary data.</text>
</comment>
<dbReference type="Gene3D" id="1.10.287.70">
    <property type="match status" value="1"/>
</dbReference>
<evidence type="ECO:0000256" key="6">
    <source>
        <dbReference type="ARBA" id="ARBA00023170"/>
    </source>
</evidence>
<feature type="transmembrane region" description="Helical" evidence="8">
    <location>
        <begin position="821"/>
        <end position="847"/>
    </location>
</feature>
<evidence type="ECO:0000256" key="7">
    <source>
        <dbReference type="ARBA" id="ARBA00023180"/>
    </source>
</evidence>
<evidence type="ECO:0000313" key="10">
    <source>
        <dbReference type="Proteomes" id="UP001148838"/>
    </source>
</evidence>
<comment type="subcellular location">
    <subcellularLocation>
        <location evidence="1">Cell membrane</location>
        <topology evidence="1">Multi-pass membrane protein</topology>
    </subcellularLocation>
</comment>
<keyword evidence="6" id="KW-0675">Receptor</keyword>
<evidence type="ECO:0000256" key="8">
    <source>
        <dbReference type="SAM" id="Phobius"/>
    </source>
</evidence>
<dbReference type="Gene3D" id="3.40.190.10">
    <property type="entry name" value="Periplasmic binding protein-like II"/>
    <property type="match status" value="1"/>
</dbReference>